<dbReference type="Proteomes" id="UP001595923">
    <property type="component" value="Unassembled WGS sequence"/>
</dbReference>
<sequence>MAIAVPGVAFAVVLGSTLFLRRHFGGYGRIQGWQGMVTAAVLCTGIGLAAYAVWPLPRGIDGLCALDGGAPAALAPLARRPETWAAAADAAVAAAVFLPVGLLARYRYRRGLPSTLAIAALLAGGIELVQGSALLGAYPCPYRVAATGDIVLACAGAVLGWVLGGAAAALLPRAWPGAIADLMPPGLSRRFLGHALDVAMWWYGAMLSAGVAVAAGVVPPGQAGQVRAVLLLALAVAFGVLVPLLRTDRSAPGRAAVGVALAGRGRPSPAARWRAALRGALLYTPAAVLFAVGLPWWAAAVWALHGSCALVRRDQAGLFDLITGTRVVTGSALTGRLPDRLIRFTPARTPGAPANTA</sequence>
<evidence type="ECO:0000313" key="3">
    <source>
        <dbReference type="EMBL" id="MFC4562122.1"/>
    </source>
</evidence>
<reference evidence="4" key="1">
    <citation type="journal article" date="2019" name="Int. J. Syst. Evol. Microbiol.">
        <title>The Global Catalogue of Microorganisms (GCM) 10K type strain sequencing project: providing services to taxonomists for standard genome sequencing and annotation.</title>
        <authorList>
            <consortium name="The Broad Institute Genomics Platform"/>
            <consortium name="The Broad Institute Genome Sequencing Center for Infectious Disease"/>
            <person name="Wu L."/>
            <person name="Ma J."/>
        </authorList>
    </citation>
    <scope>NUCLEOTIDE SEQUENCE [LARGE SCALE GENOMIC DNA]</scope>
    <source>
        <strain evidence="4">XZYJ18</strain>
    </source>
</reference>
<dbReference type="InterPro" id="IPR006976">
    <property type="entry name" value="VanZ-like"/>
</dbReference>
<gene>
    <name evidence="3" type="ORF">ACFO4E_09665</name>
</gene>
<dbReference type="RefSeq" id="WP_378573021.1">
    <property type="nucleotide sequence ID" value="NZ_JBHSFQ010000006.1"/>
</dbReference>
<evidence type="ECO:0000256" key="1">
    <source>
        <dbReference type="SAM" id="Phobius"/>
    </source>
</evidence>
<keyword evidence="1" id="KW-0472">Membrane</keyword>
<protein>
    <submittedName>
        <fullName evidence="3">VanZ family protein</fullName>
    </submittedName>
</protein>
<dbReference type="Pfam" id="PF04892">
    <property type="entry name" value="VanZ"/>
    <property type="match status" value="1"/>
</dbReference>
<keyword evidence="1" id="KW-1133">Transmembrane helix</keyword>
<feature type="transmembrane region" description="Helical" evidence="1">
    <location>
        <begin position="191"/>
        <end position="218"/>
    </location>
</feature>
<keyword evidence="1" id="KW-0812">Transmembrane</keyword>
<feature type="transmembrane region" description="Helical" evidence="1">
    <location>
        <begin position="84"/>
        <end position="104"/>
    </location>
</feature>
<name>A0ABV9DUN5_9ACTN</name>
<feature type="transmembrane region" description="Helical" evidence="1">
    <location>
        <begin position="280"/>
        <end position="304"/>
    </location>
</feature>
<feature type="transmembrane region" description="Helical" evidence="1">
    <location>
        <begin position="150"/>
        <end position="171"/>
    </location>
</feature>
<evidence type="ECO:0000259" key="2">
    <source>
        <dbReference type="Pfam" id="PF04892"/>
    </source>
</evidence>
<organism evidence="3 4">
    <name type="scientific">Nocardiopsis mangrovi</name>
    <dbReference type="NCBI Taxonomy" id="1179818"/>
    <lineage>
        <taxon>Bacteria</taxon>
        <taxon>Bacillati</taxon>
        <taxon>Actinomycetota</taxon>
        <taxon>Actinomycetes</taxon>
        <taxon>Streptosporangiales</taxon>
        <taxon>Nocardiopsidaceae</taxon>
        <taxon>Nocardiopsis</taxon>
    </lineage>
</organism>
<feature type="transmembrane region" description="Helical" evidence="1">
    <location>
        <begin position="36"/>
        <end position="54"/>
    </location>
</feature>
<keyword evidence="4" id="KW-1185">Reference proteome</keyword>
<accession>A0ABV9DUN5</accession>
<feature type="transmembrane region" description="Helical" evidence="1">
    <location>
        <begin position="6"/>
        <end position="24"/>
    </location>
</feature>
<proteinExistence type="predicted"/>
<feature type="transmembrane region" description="Helical" evidence="1">
    <location>
        <begin position="116"/>
        <end position="138"/>
    </location>
</feature>
<feature type="domain" description="VanZ-like" evidence="2">
    <location>
        <begin position="91"/>
        <end position="163"/>
    </location>
</feature>
<comment type="caution">
    <text evidence="3">The sequence shown here is derived from an EMBL/GenBank/DDBJ whole genome shotgun (WGS) entry which is preliminary data.</text>
</comment>
<feature type="transmembrane region" description="Helical" evidence="1">
    <location>
        <begin position="224"/>
        <end position="245"/>
    </location>
</feature>
<dbReference type="EMBL" id="JBHSFQ010000006">
    <property type="protein sequence ID" value="MFC4562122.1"/>
    <property type="molecule type" value="Genomic_DNA"/>
</dbReference>
<evidence type="ECO:0000313" key="4">
    <source>
        <dbReference type="Proteomes" id="UP001595923"/>
    </source>
</evidence>